<dbReference type="Proteomes" id="UP000299102">
    <property type="component" value="Unassembled WGS sequence"/>
</dbReference>
<proteinExistence type="predicted"/>
<sequence length="132" mass="14795">MTDAIIGLVKPDLHSTSFRDQRVSLKHSHKREQHFRDALSIRPTGSARAAPERIPLPTTALHPLEETANMIQSRARFQFDWRAGRRGRGGARGSGGRRRGAERRRGASSAAERPDPRYCRRTRLPLFSLGSG</sequence>
<comment type="caution">
    <text evidence="2">The sequence shown here is derived from an EMBL/GenBank/DDBJ whole genome shotgun (WGS) entry which is preliminary data.</text>
</comment>
<accession>A0A4C1YIQ7</accession>
<evidence type="ECO:0000256" key="1">
    <source>
        <dbReference type="SAM" id="MobiDB-lite"/>
    </source>
</evidence>
<keyword evidence="3" id="KW-1185">Reference proteome</keyword>
<name>A0A4C1YIQ7_EUMVA</name>
<reference evidence="2 3" key="1">
    <citation type="journal article" date="2019" name="Commun. Biol.">
        <title>The bagworm genome reveals a unique fibroin gene that provides high tensile strength.</title>
        <authorList>
            <person name="Kono N."/>
            <person name="Nakamura H."/>
            <person name="Ohtoshi R."/>
            <person name="Tomita M."/>
            <person name="Numata K."/>
            <person name="Arakawa K."/>
        </authorList>
    </citation>
    <scope>NUCLEOTIDE SEQUENCE [LARGE SCALE GENOMIC DNA]</scope>
</reference>
<gene>
    <name evidence="2" type="ORF">EVAR_44848_1</name>
</gene>
<feature type="region of interest" description="Disordered" evidence="1">
    <location>
        <begin position="81"/>
        <end position="132"/>
    </location>
</feature>
<evidence type="ECO:0000313" key="2">
    <source>
        <dbReference type="EMBL" id="GBP76066.1"/>
    </source>
</evidence>
<dbReference type="EMBL" id="BGZK01001274">
    <property type="protein sequence ID" value="GBP76066.1"/>
    <property type="molecule type" value="Genomic_DNA"/>
</dbReference>
<protein>
    <submittedName>
        <fullName evidence="2">Uncharacterized protein</fullName>
    </submittedName>
</protein>
<dbReference type="AlphaFoldDB" id="A0A4C1YIQ7"/>
<feature type="compositionally biased region" description="Basic residues" evidence="1">
    <location>
        <begin position="84"/>
        <end position="102"/>
    </location>
</feature>
<evidence type="ECO:0000313" key="3">
    <source>
        <dbReference type="Proteomes" id="UP000299102"/>
    </source>
</evidence>
<organism evidence="2 3">
    <name type="scientific">Eumeta variegata</name>
    <name type="common">Bagworm moth</name>
    <name type="synonym">Eumeta japonica</name>
    <dbReference type="NCBI Taxonomy" id="151549"/>
    <lineage>
        <taxon>Eukaryota</taxon>
        <taxon>Metazoa</taxon>
        <taxon>Ecdysozoa</taxon>
        <taxon>Arthropoda</taxon>
        <taxon>Hexapoda</taxon>
        <taxon>Insecta</taxon>
        <taxon>Pterygota</taxon>
        <taxon>Neoptera</taxon>
        <taxon>Endopterygota</taxon>
        <taxon>Lepidoptera</taxon>
        <taxon>Glossata</taxon>
        <taxon>Ditrysia</taxon>
        <taxon>Tineoidea</taxon>
        <taxon>Psychidae</taxon>
        <taxon>Oiketicinae</taxon>
        <taxon>Eumeta</taxon>
    </lineage>
</organism>